<proteinExistence type="predicted"/>
<keyword evidence="2" id="KW-1185">Reference proteome</keyword>
<dbReference type="EMBL" id="BMPQ01000002">
    <property type="protein sequence ID" value="GGK52124.1"/>
    <property type="molecule type" value="Genomic_DNA"/>
</dbReference>
<dbReference type="AlphaFoldDB" id="A0A917QIN3"/>
<organism evidence="1 2">
    <name type="scientific">Streptomyces flaveus</name>
    <dbReference type="NCBI Taxonomy" id="66370"/>
    <lineage>
        <taxon>Bacteria</taxon>
        <taxon>Bacillati</taxon>
        <taxon>Actinomycetota</taxon>
        <taxon>Actinomycetes</taxon>
        <taxon>Kitasatosporales</taxon>
        <taxon>Streptomycetaceae</taxon>
        <taxon>Streptomyces</taxon>
        <taxon>Streptomyces aurantiacus group</taxon>
    </lineage>
</organism>
<sequence>METASEARIRLGARRRELLAELGQVERQLAQLETKVFVSQWWQAPSGPQGRGTIYHTGTVQRCRPGNRPVEISLYEALREGLNPCGTCKPVTAPNYVSASNR</sequence>
<comment type="caution">
    <text evidence="1">The sequence shown here is derived from an EMBL/GenBank/DDBJ whole genome shotgun (WGS) entry which is preliminary data.</text>
</comment>
<gene>
    <name evidence="1" type="ORF">GCM10010094_10600</name>
</gene>
<accession>A0A917QIN3</accession>
<name>A0A917QIN3_9ACTN</name>
<protein>
    <submittedName>
        <fullName evidence="1">Uncharacterized protein</fullName>
    </submittedName>
</protein>
<reference evidence="1" key="1">
    <citation type="journal article" date="2014" name="Int. J. Syst. Evol. Microbiol.">
        <title>Complete genome sequence of Corynebacterium casei LMG S-19264T (=DSM 44701T), isolated from a smear-ripened cheese.</title>
        <authorList>
            <consortium name="US DOE Joint Genome Institute (JGI-PGF)"/>
            <person name="Walter F."/>
            <person name="Albersmeier A."/>
            <person name="Kalinowski J."/>
            <person name="Ruckert C."/>
        </authorList>
    </citation>
    <scope>NUCLEOTIDE SEQUENCE</scope>
    <source>
        <strain evidence="1">JCM 3035</strain>
    </source>
</reference>
<evidence type="ECO:0000313" key="2">
    <source>
        <dbReference type="Proteomes" id="UP000637788"/>
    </source>
</evidence>
<reference evidence="1" key="2">
    <citation type="submission" date="2020-09" db="EMBL/GenBank/DDBJ databases">
        <authorList>
            <person name="Sun Q."/>
            <person name="Ohkuma M."/>
        </authorList>
    </citation>
    <scope>NUCLEOTIDE SEQUENCE</scope>
    <source>
        <strain evidence="1">JCM 3035</strain>
    </source>
</reference>
<dbReference type="Proteomes" id="UP000637788">
    <property type="component" value="Unassembled WGS sequence"/>
</dbReference>
<evidence type="ECO:0000313" key="1">
    <source>
        <dbReference type="EMBL" id="GGK52124.1"/>
    </source>
</evidence>